<feature type="compositionally biased region" description="Polar residues" evidence="1">
    <location>
        <begin position="121"/>
        <end position="142"/>
    </location>
</feature>
<gene>
    <name evidence="2" type="ORF">PLEPLA_LOCUS19977</name>
</gene>
<feature type="region of interest" description="Disordered" evidence="1">
    <location>
        <begin position="60"/>
        <end position="187"/>
    </location>
</feature>
<comment type="caution">
    <text evidence="2">The sequence shown here is derived from an EMBL/GenBank/DDBJ whole genome shotgun (WGS) entry which is preliminary data.</text>
</comment>
<name>A0A9N7UJK5_PLEPL</name>
<evidence type="ECO:0000256" key="1">
    <source>
        <dbReference type="SAM" id="MobiDB-lite"/>
    </source>
</evidence>
<accession>A0A9N7UJK5</accession>
<reference evidence="2" key="1">
    <citation type="submission" date="2020-03" db="EMBL/GenBank/DDBJ databases">
        <authorList>
            <person name="Weist P."/>
        </authorList>
    </citation>
    <scope>NUCLEOTIDE SEQUENCE</scope>
</reference>
<protein>
    <submittedName>
        <fullName evidence="2">Uncharacterized protein</fullName>
    </submittedName>
</protein>
<sequence>MYVPAHRWSWVVTRRTRRTRSYLQTTGMRFLSLRETMFRDLERARTRGDILSFHWRFPRNHQRVGVPGPDPELPGGTTYPIRPRSDSGSTRRSRGDEDPPQSSTAPAPLPQRSLEVERGTSPGSTFPSSRPPQTLSGSSSNVHVVEDRDVSRGEGEMSGGVERERARGGRGDERRCGERESQRRKGR</sequence>
<feature type="compositionally biased region" description="Basic and acidic residues" evidence="1">
    <location>
        <begin position="144"/>
        <end position="187"/>
    </location>
</feature>
<proteinExistence type="predicted"/>
<evidence type="ECO:0000313" key="3">
    <source>
        <dbReference type="Proteomes" id="UP001153269"/>
    </source>
</evidence>
<dbReference type="EMBL" id="CADEAL010001389">
    <property type="protein sequence ID" value="CAB1431920.1"/>
    <property type="molecule type" value="Genomic_DNA"/>
</dbReference>
<dbReference type="AlphaFoldDB" id="A0A9N7UJK5"/>
<evidence type="ECO:0000313" key="2">
    <source>
        <dbReference type="EMBL" id="CAB1431920.1"/>
    </source>
</evidence>
<keyword evidence="3" id="KW-1185">Reference proteome</keyword>
<organism evidence="2 3">
    <name type="scientific">Pleuronectes platessa</name>
    <name type="common">European plaice</name>
    <dbReference type="NCBI Taxonomy" id="8262"/>
    <lineage>
        <taxon>Eukaryota</taxon>
        <taxon>Metazoa</taxon>
        <taxon>Chordata</taxon>
        <taxon>Craniata</taxon>
        <taxon>Vertebrata</taxon>
        <taxon>Euteleostomi</taxon>
        <taxon>Actinopterygii</taxon>
        <taxon>Neopterygii</taxon>
        <taxon>Teleostei</taxon>
        <taxon>Neoteleostei</taxon>
        <taxon>Acanthomorphata</taxon>
        <taxon>Carangaria</taxon>
        <taxon>Pleuronectiformes</taxon>
        <taxon>Pleuronectoidei</taxon>
        <taxon>Pleuronectidae</taxon>
        <taxon>Pleuronectes</taxon>
    </lineage>
</organism>
<dbReference type="Proteomes" id="UP001153269">
    <property type="component" value="Unassembled WGS sequence"/>
</dbReference>